<dbReference type="InterPro" id="IPR012677">
    <property type="entry name" value="Nucleotide-bd_a/b_plait_sf"/>
</dbReference>
<name>D2A1F1_TRICA</name>
<organism evidence="4 5">
    <name type="scientific">Tribolium castaneum</name>
    <name type="common">Red flour beetle</name>
    <dbReference type="NCBI Taxonomy" id="7070"/>
    <lineage>
        <taxon>Eukaryota</taxon>
        <taxon>Metazoa</taxon>
        <taxon>Ecdysozoa</taxon>
        <taxon>Arthropoda</taxon>
        <taxon>Hexapoda</taxon>
        <taxon>Insecta</taxon>
        <taxon>Pterygota</taxon>
        <taxon>Neoptera</taxon>
        <taxon>Endopterygota</taxon>
        <taxon>Coleoptera</taxon>
        <taxon>Polyphaga</taxon>
        <taxon>Cucujiformia</taxon>
        <taxon>Tenebrionidae</taxon>
        <taxon>Tenebrionidae incertae sedis</taxon>
        <taxon>Tribolium</taxon>
    </lineage>
</organism>
<dbReference type="Gene3D" id="3.30.70.330">
    <property type="match status" value="1"/>
</dbReference>
<dbReference type="GO" id="GO:0000398">
    <property type="term" value="P:mRNA splicing, via spliceosome"/>
    <property type="evidence" value="ECO:0000318"/>
    <property type="project" value="GO_Central"/>
</dbReference>
<dbReference type="Pfam" id="PF00076">
    <property type="entry name" value="RRM_1"/>
    <property type="match status" value="1"/>
</dbReference>
<keyword evidence="1 2" id="KW-0694">RNA-binding</keyword>
<dbReference type="GO" id="GO:0030626">
    <property type="term" value="F:U12 snRNA binding"/>
    <property type="evidence" value="ECO:0000318"/>
    <property type="project" value="GO_Central"/>
</dbReference>
<dbReference type="GO" id="GO:0005689">
    <property type="term" value="C:U12-type spliceosomal complex"/>
    <property type="evidence" value="ECO:0000318"/>
    <property type="project" value="GO_Central"/>
</dbReference>
<proteinExistence type="predicted"/>
<reference evidence="4 5" key="1">
    <citation type="journal article" date="2008" name="Nature">
        <title>The genome of the model beetle and pest Tribolium castaneum.</title>
        <authorList>
            <consortium name="Tribolium Genome Sequencing Consortium"/>
            <person name="Richards S."/>
            <person name="Gibbs R.A."/>
            <person name="Weinstock G.M."/>
            <person name="Brown S.J."/>
            <person name="Denell R."/>
            <person name="Beeman R.W."/>
            <person name="Gibbs R."/>
            <person name="Beeman R.W."/>
            <person name="Brown S.J."/>
            <person name="Bucher G."/>
            <person name="Friedrich M."/>
            <person name="Grimmelikhuijzen C.J."/>
            <person name="Klingler M."/>
            <person name="Lorenzen M."/>
            <person name="Richards S."/>
            <person name="Roth S."/>
            <person name="Schroder R."/>
            <person name="Tautz D."/>
            <person name="Zdobnov E.M."/>
            <person name="Muzny D."/>
            <person name="Gibbs R.A."/>
            <person name="Weinstock G.M."/>
            <person name="Attaway T."/>
            <person name="Bell S."/>
            <person name="Buhay C.J."/>
            <person name="Chandrabose M.N."/>
            <person name="Chavez D."/>
            <person name="Clerk-Blankenburg K.P."/>
            <person name="Cree A."/>
            <person name="Dao M."/>
            <person name="Davis C."/>
            <person name="Chacko J."/>
            <person name="Dinh H."/>
            <person name="Dugan-Rocha S."/>
            <person name="Fowler G."/>
            <person name="Garner T.T."/>
            <person name="Garnes J."/>
            <person name="Gnirke A."/>
            <person name="Hawes A."/>
            <person name="Hernandez J."/>
            <person name="Hines S."/>
            <person name="Holder M."/>
            <person name="Hume J."/>
            <person name="Jhangiani S.N."/>
            <person name="Joshi V."/>
            <person name="Khan Z.M."/>
            <person name="Jackson L."/>
            <person name="Kovar C."/>
            <person name="Kowis A."/>
            <person name="Lee S."/>
            <person name="Lewis L.R."/>
            <person name="Margolis J."/>
            <person name="Morgan M."/>
            <person name="Nazareth L.V."/>
            <person name="Nguyen N."/>
            <person name="Okwuonu G."/>
            <person name="Parker D."/>
            <person name="Richards S."/>
            <person name="Ruiz S.J."/>
            <person name="Santibanez J."/>
            <person name="Savard J."/>
            <person name="Scherer S.E."/>
            <person name="Schneider B."/>
            <person name="Sodergren E."/>
            <person name="Tautz D."/>
            <person name="Vattahil S."/>
            <person name="Villasana D."/>
            <person name="White C.S."/>
            <person name="Wright R."/>
            <person name="Park Y."/>
            <person name="Beeman R.W."/>
            <person name="Lord J."/>
            <person name="Oppert B."/>
            <person name="Lorenzen M."/>
            <person name="Brown S."/>
            <person name="Wang L."/>
            <person name="Savard J."/>
            <person name="Tautz D."/>
            <person name="Richards S."/>
            <person name="Weinstock G."/>
            <person name="Gibbs R.A."/>
            <person name="Liu Y."/>
            <person name="Worley K."/>
            <person name="Weinstock G."/>
            <person name="Elsik C.G."/>
            <person name="Reese J.T."/>
            <person name="Elhaik E."/>
            <person name="Landan G."/>
            <person name="Graur D."/>
            <person name="Arensburger P."/>
            <person name="Atkinson P."/>
            <person name="Beeman R.W."/>
            <person name="Beidler J."/>
            <person name="Brown S.J."/>
            <person name="Demuth J.P."/>
            <person name="Drury D.W."/>
            <person name="Du Y.Z."/>
            <person name="Fujiwara H."/>
            <person name="Lorenzen M."/>
            <person name="Maselli V."/>
            <person name="Osanai M."/>
            <person name="Park Y."/>
            <person name="Robertson H.M."/>
            <person name="Tu Z."/>
            <person name="Wang J.J."/>
            <person name="Wang S."/>
            <person name="Richards S."/>
            <person name="Song H."/>
            <person name="Zhang L."/>
            <person name="Sodergren E."/>
            <person name="Werner D."/>
            <person name="Stanke M."/>
            <person name="Morgenstern B."/>
            <person name="Solovyev V."/>
            <person name="Kosarev P."/>
            <person name="Brown G."/>
            <person name="Chen H.C."/>
            <person name="Ermolaeva O."/>
            <person name="Hlavina W."/>
            <person name="Kapustin Y."/>
            <person name="Kiryutin B."/>
            <person name="Kitts P."/>
            <person name="Maglott D."/>
            <person name="Pruitt K."/>
            <person name="Sapojnikov V."/>
            <person name="Souvorov A."/>
            <person name="Mackey A.J."/>
            <person name="Waterhouse R.M."/>
            <person name="Wyder S."/>
            <person name="Zdobnov E.M."/>
            <person name="Zdobnov E.M."/>
            <person name="Wyder S."/>
            <person name="Kriventseva E.V."/>
            <person name="Kadowaki T."/>
            <person name="Bork P."/>
            <person name="Aranda M."/>
            <person name="Bao R."/>
            <person name="Beermann A."/>
            <person name="Berns N."/>
            <person name="Bolognesi R."/>
            <person name="Bonneton F."/>
            <person name="Bopp D."/>
            <person name="Brown S.J."/>
            <person name="Bucher G."/>
            <person name="Butts T."/>
            <person name="Chaumot A."/>
            <person name="Denell R.E."/>
            <person name="Ferrier D.E."/>
            <person name="Friedrich M."/>
            <person name="Gordon C.M."/>
            <person name="Jindra M."/>
            <person name="Klingler M."/>
            <person name="Lan Q."/>
            <person name="Lattorff H.M."/>
            <person name="Laudet V."/>
            <person name="von Levetsow C."/>
            <person name="Liu Z."/>
            <person name="Lutz R."/>
            <person name="Lynch J.A."/>
            <person name="da Fonseca R.N."/>
            <person name="Posnien N."/>
            <person name="Reuter R."/>
            <person name="Roth S."/>
            <person name="Savard J."/>
            <person name="Schinko J.B."/>
            <person name="Schmitt C."/>
            <person name="Schoppmeier M."/>
            <person name="Schroder R."/>
            <person name="Shippy T.D."/>
            <person name="Simonnet F."/>
            <person name="Marques-Souza H."/>
            <person name="Tautz D."/>
            <person name="Tomoyasu Y."/>
            <person name="Trauner J."/>
            <person name="Van der Zee M."/>
            <person name="Vervoort M."/>
            <person name="Wittkopp N."/>
            <person name="Wimmer E.A."/>
            <person name="Yang X."/>
            <person name="Jones A.K."/>
            <person name="Sattelle D.B."/>
            <person name="Ebert P.R."/>
            <person name="Nelson D."/>
            <person name="Scott J.G."/>
            <person name="Beeman R.W."/>
            <person name="Muthukrishnan S."/>
            <person name="Kramer K.J."/>
            <person name="Arakane Y."/>
            <person name="Beeman R.W."/>
            <person name="Zhu Q."/>
            <person name="Hogenkamp D."/>
            <person name="Dixit R."/>
            <person name="Oppert B."/>
            <person name="Jiang H."/>
            <person name="Zou Z."/>
            <person name="Marshall J."/>
            <person name="Elpidina E."/>
            <person name="Vinokurov K."/>
            <person name="Oppert C."/>
            <person name="Zou Z."/>
            <person name="Evans J."/>
            <person name="Lu Z."/>
            <person name="Zhao P."/>
            <person name="Sumathipala N."/>
            <person name="Altincicek B."/>
            <person name="Vilcinskas A."/>
            <person name="Williams M."/>
            <person name="Hultmark D."/>
            <person name="Hetru C."/>
            <person name="Jiang H."/>
            <person name="Grimmelikhuijzen C.J."/>
            <person name="Hauser F."/>
            <person name="Cazzamali G."/>
            <person name="Williamson M."/>
            <person name="Park Y."/>
            <person name="Li B."/>
            <person name="Tanaka Y."/>
            <person name="Predel R."/>
            <person name="Neupert S."/>
            <person name="Schachtner J."/>
            <person name="Verleyen P."/>
            <person name="Raible F."/>
            <person name="Bork P."/>
            <person name="Friedrich M."/>
            <person name="Walden K.K."/>
            <person name="Robertson H.M."/>
            <person name="Angeli S."/>
            <person name="Foret S."/>
            <person name="Bucher G."/>
            <person name="Schuetz S."/>
            <person name="Maleszka R."/>
            <person name="Wimmer E.A."/>
            <person name="Beeman R.W."/>
            <person name="Lorenzen M."/>
            <person name="Tomoyasu Y."/>
            <person name="Miller S.C."/>
            <person name="Grossmann D."/>
            <person name="Bucher G."/>
        </authorList>
    </citation>
    <scope>NUCLEOTIDE SEQUENCE [LARGE SCALE GENOMIC DNA]</scope>
    <source>
        <strain evidence="4 5">Georgia GA2</strain>
    </source>
</reference>
<evidence type="ECO:0000259" key="3">
    <source>
        <dbReference type="PROSITE" id="PS50102"/>
    </source>
</evidence>
<dbReference type="EMBL" id="KQ971338">
    <property type="protein sequence ID" value="EFA02104.2"/>
    <property type="molecule type" value="Genomic_DNA"/>
</dbReference>
<dbReference type="InterPro" id="IPR000504">
    <property type="entry name" value="RRM_dom"/>
</dbReference>
<evidence type="ECO:0000313" key="5">
    <source>
        <dbReference type="Proteomes" id="UP000007266"/>
    </source>
</evidence>
<dbReference type="GO" id="GO:0097157">
    <property type="term" value="F:pre-mRNA intronic binding"/>
    <property type="evidence" value="ECO:0000318"/>
    <property type="project" value="GO_Central"/>
</dbReference>
<evidence type="ECO:0000313" key="4">
    <source>
        <dbReference type="EMBL" id="EFA02104.2"/>
    </source>
</evidence>
<dbReference type="STRING" id="7070.D2A1F1"/>
<dbReference type="OMA" id="DIQHLEW"/>
<dbReference type="InterPro" id="IPR035979">
    <property type="entry name" value="RBD_domain_sf"/>
</dbReference>
<dbReference type="Proteomes" id="UP000007266">
    <property type="component" value="Linkage group 4"/>
</dbReference>
<protein>
    <submittedName>
        <fullName evidence="4">RNA-binding protein 41-like Protein</fullName>
    </submittedName>
</protein>
<dbReference type="AlphaFoldDB" id="D2A1F1"/>
<reference evidence="4 5" key="2">
    <citation type="journal article" date="2010" name="Nucleic Acids Res.">
        <title>BeetleBase in 2010: revisions to provide comprehensive genomic information for Tribolium castaneum.</title>
        <authorList>
            <person name="Kim H.S."/>
            <person name="Murphy T."/>
            <person name="Xia J."/>
            <person name="Caragea D."/>
            <person name="Park Y."/>
            <person name="Beeman R.W."/>
            <person name="Lorenzen M.D."/>
            <person name="Butcher S."/>
            <person name="Manak J.R."/>
            <person name="Brown S.J."/>
        </authorList>
    </citation>
    <scope>GENOME REANNOTATION</scope>
    <source>
        <strain evidence="4 5">Georgia GA2</strain>
    </source>
</reference>
<dbReference type="OrthoDB" id="448399at2759"/>
<dbReference type="PANTHER" id="PTHR16105:SF0">
    <property type="entry name" value="RNA-BINDING REGION-CONTAINING PROTEIN 3"/>
    <property type="match status" value="1"/>
</dbReference>
<dbReference type="SMART" id="SM00360">
    <property type="entry name" value="RRM"/>
    <property type="match status" value="1"/>
</dbReference>
<dbReference type="PROSITE" id="PS50102">
    <property type="entry name" value="RRM"/>
    <property type="match status" value="1"/>
</dbReference>
<dbReference type="SUPFAM" id="SSF54928">
    <property type="entry name" value="RNA-binding domain, RBD"/>
    <property type="match status" value="1"/>
</dbReference>
<dbReference type="InterPro" id="IPR045164">
    <property type="entry name" value="RBM41/RNPC3"/>
</dbReference>
<dbReference type="InParanoid" id="D2A1F1"/>
<dbReference type="PANTHER" id="PTHR16105">
    <property type="entry name" value="RNA-BINDING REGION-CONTAINING PROTEIN 3"/>
    <property type="match status" value="1"/>
</dbReference>
<dbReference type="KEGG" id="tca:103312515"/>
<dbReference type="eggNOG" id="ENOG502RIV3">
    <property type="taxonomic scope" value="Eukaryota"/>
</dbReference>
<feature type="domain" description="RRM" evidence="3">
    <location>
        <begin position="289"/>
        <end position="364"/>
    </location>
</feature>
<dbReference type="HOGENOM" id="CLU_054957_0_0_1"/>
<keyword evidence="5" id="KW-1185">Reference proteome</keyword>
<accession>D2A1F1</accession>
<evidence type="ECO:0000256" key="1">
    <source>
        <dbReference type="ARBA" id="ARBA00022884"/>
    </source>
</evidence>
<sequence length="367" mass="41712">MYNKKRTHECEDAPPEKKLVSEADLYIKKLAEKQRNTTINLEEQLSLKNSFCKSTELVSLTNFASGSKSLQEFSSLVGDVKNLEELKSRGLTDDEIELIQRYHNRHKKINHDVLKTQLGVIYNKLGEIPEEPKNAISRLESELLLATKPTSVETKLLKFALENEQKNSVPGPLDQLKSVEQQLMTDLAPVNVKKIRKKARRLGKQINSGNPPLNEPEIQFQTSGNTKWDLKDSPQIPITKTYTCDKPPNYYTIKDGQIIQINQTVTKLSLEEIRNLPKFQNYDKGTPSNVLFLKNLANGLDQSDLETIFQKFAKEILSIRVMTGLMQGQAFIEAIDEKTAAEMLDQFNGLIVKNKPIIIQFGRKKTV</sequence>
<gene>
    <name evidence="4" type="primary">AUGUSTUS-3.0.2_07748</name>
    <name evidence="4" type="ORF">TcasGA2_TC007748</name>
</gene>
<evidence type="ECO:0000256" key="2">
    <source>
        <dbReference type="PROSITE-ProRule" id="PRU00176"/>
    </source>
</evidence>